<proteinExistence type="predicted"/>
<dbReference type="Pfam" id="PF00117">
    <property type="entry name" value="GATase"/>
    <property type="match status" value="1"/>
</dbReference>
<dbReference type="InterPro" id="IPR029062">
    <property type="entry name" value="Class_I_gatase-like"/>
</dbReference>
<feature type="domain" description="Glutamine amidotransferase" evidence="1">
    <location>
        <begin position="49"/>
        <end position="177"/>
    </location>
</feature>
<evidence type="ECO:0000313" key="3">
    <source>
        <dbReference type="Proteomes" id="UP000197596"/>
    </source>
</evidence>
<dbReference type="Gene3D" id="3.40.50.880">
    <property type="match status" value="1"/>
</dbReference>
<dbReference type="PANTHER" id="PTHR42695">
    <property type="entry name" value="GLUTAMINE AMIDOTRANSFERASE YLR126C-RELATED"/>
    <property type="match status" value="1"/>
</dbReference>
<comment type="caution">
    <text evidence="2">The sequence shown here is derived from an EMBL/GenBank/DDBJ whole genome shotgun (WGS) entry which is preliminary data.</text>
</comment>
<dbReference type="GO" id="GO:0005829">
    <property type="term" value="C:cytosol"/>
    <property type="evidence" value="ECO:0007669"/>
    <property type="project" value="TreeGrafter"/>
</dbReference>
<evidence type="ECO:0000313" key="2">
    <source>
        <dbReference type="EMBL" id="OWY29234.1"/>
    </source>
</evidence>
<dbReference type="GO" id="GO:0016740">
    <property type="term" value="F:transferase activity"/>
    <property type="evidence" value="ECO:0007669"/>
    <property type="project" value="UniProtKB-KW"/>
</dbReference>
<evidence type="ECO:0000259" key="1">
    <source>
        <dbReference type="Pfam" id="PF00117"/>
    </source>
</evidence>
<keyword evidence="2" id="KW-0315">Glutamine amidotransferase</keyword>
<dbReference type="RefSeq" id="WP_088750956.1">
    <property type="nucleotide sequence ID" value="NZ_NJGU01000005.1"/>
</dbReference>
<accession>A0A246WU51</accession>
<dbReference type="SUPFAM" id="SSF52317">
    <property type="entry name" value="Class I glutamine amidotransferase-like"/>
    <property type="match status" value="1"/>
</dbReference>
<organism evidence="2 3">
    <name type="scientific">Herbaspirillum robiniae</name>
    <dbReference type="NCBI Taxonomy" id="2014887"/>
    <lineage>
        <taxon>Bacteria</taxon>
        <taxon>Pseudomonadati</taxon>
        <taxon>Pseudomonadota</taxon>
        <taxon>Betaproteobacteria</taxon>
        <taxon>Burkholderiales</taxon>
        <taxon>Oxalobacteraceae</taxon>
        <taxon>Herbaspirillum</taxon>
    </lineage>
</organism>
<keyword evidence="2" id="KW-0808">Transferase</keyword>
<sequence length="245" mass="27471">MRPIAILQHESTQGPGVLRDHLDRHDLPYRIIAPAADGSAPVDAAPFSGIVVLGSDHCVNETLPWIEHERVLLQDAIRRDVPVLGHCFGAQMLARAMGAKVGRNICPNIGWSEVWITPPAQRRMALPRQATIFNWHYDTFEIPAGAVRTMYGSHCLNKGFMRGRHWAFQGHLEVTETSVRNWCAAGRAEILRARGPAVQDETQILRGLHERIAHLHRIADQTYRAWTAQLDRPLFFSLGRAAAYA</sequence>
<dbReference type="CDD" id="cd01741">
    <property type="entry name" value="GATase1_1"/>
    <property type="match status" value="1"/>
</dbReference>
<dbReference type="InterPro" id="IPR044992">
    <property type="entry name" value="ChyE-like"/>
</dbReference>
<dbReference type="EMBL" id="NJGU01000005">
    <property type="protein sequence ID" value="OWY29234.1"/>
    <property type="molecule type" value="Genomic_DNA"/>
</dbReference>
<dbReference type="AlphaFoldDB" id="A0A246WU51"/>
<dbReference type="Proteomes" id="UP000197596">
    <property type="component" value="Unassembled WGS sequence"/>
</dbReference>
<dbReference type="InterPro" id="IPR017926">
    <property type="entry name" value="GATASE"/>
</dbReference>
<name>A0A246WU51_9BURK</name>
<reference evidence="2 3" key="1">
    <citation type="submission" date="2017-06" db="EMBL/GenBank/DDBJ databases">
        <title>Herbaspirillum phytohormonus sp. nov., isolated from the root nodule of Robinia pseudoacacia in lead-zinc mine.</title>
        <authorList>
            <person name="Fan M."/>
            <person name="Lin Y."/>
        </authorList>
    </citation>
    <scope>NUCLEOTIDE SEQUENCE [LARGE SCALE GENOMIC DNA]</scope>
    <source>
        <strain evidence="2 3">HZ10</strain>
    </source>
</reference>
<protein>
    <submittedName>
        <fullName evidence="2">Glutamine amidotransferase</fullName>
    </submittedName>
</protein>
<gene>
    <name evidence="2" type="ORF">CEJ42_10275</name>
</gene>
<dbReference type="PANTHER" id="PTHR42695:SF5">
    <property type="entry name" value="GLUTAMINE AMIDOTRANSFERASE YLR126C-RELATED"/>
    <property type="match status" value="1"/>
</dbReference>